<protein>
    <submittedName>
        <fullName evidence="3">Uncharacterized protein</fullName>
    </submittedName>
</protein>
<feature type="non-terminal residue" evidence="3">
    <location>
        <position position="1"/>
    </location>
</feature>
<comment type="caution">
    <text evidence="3">The sequence shown here is derived from an EMBL/GenBank/DDBJ whole genome shotgun (WGS) entry which is preliminary data.</text>
</comment>
<feature type="compositionally biased region" description="Low complexity" evidence="2">
    <location>
        <begin position="417"/>
        <end position="435"/>
    </location>
</feature>
<dbReference type="Gene3D" id="2.130.10.130">
    <property type="entry name" value="Integrin alpha, N-terminal"/>
    <property type="match status" value="1"/>
</dbReference>
<evidence type="ECO:0000313" key="4">
    <source>
        <dbReference type="Proteomes" id="UP000266841"/>
    </source>
</evidence>
<organism evidence="3 4">
    <name type="scientific">Thalassiosira oceanica</name>
    <name type="common">Marine diatom</name>
    <dbReference type="NCBI Taxonomy" id="159749"/>
    <lineage>
        <taxon>Eukaryota</taxon>
        <taxon>Sar</taxon>
        <taxon>Stramenopiles</taxon>
        <taxon>Ochrophyta</taxon>
        <taxon>Bacillariophyta</taxon>
        <taxon>Coscinodiscophyceae</taxon>
        <taxon>Thalassiosirophycidae</taxon>
        <taxon>Thalassiosirales</taxon>
        <taxon>Thalassiosiraceae</taxon>
        <taxon>Thalassiosira</taxon>
    </lineage>
</organism>
<reference evidence="3 4" key="1">
    <citation type="journal article" date="2012" name="Genome Biol.">
        <title>Genome and low-iron response of an oceanic diatom adapted to chronic iron limitation.</title>
        <authorList>
            <person name="Lommer M."/>
            <person name="Specht M."/>
            <person name="Roy A.S."/>
            <person name="Kraemer L."/>
            <person name="Andreson R."/>
            <person name="Gutowska M.A."/>
            <person name="Wolf J."/>
            <person name="Bergner S.V."/>
            <person name="Schilhabel M.B."/>
            <person name="Klostermeier U.C."/>
            <person name="Beiko R.G."/>
            <person name="Rosenstiel P."/>
            <person name="Hippler M."/>
            <person name="Laroche J."/>
        </authorList>
    </citation>
    <scope>NUCLEOTIDE SEQUENCE [LARGE SCALE GENOMIC DNA]</scope>
    <source>
        <strain evidence="3 4">CCMP1005</strain>
    </source>
</reference>
<evidence type="ECO:0000256" key="2">
    <source>
        <dbReference type="SAM" id="MobiDB-lite"/>
    </source>
</evidence>
<evidence type="ECO:0000313" key="3">
    <source>
        <dbReference type="EMBL" id="EJK44270.1"/>
    </source>
</evidence>
<feature type="compositionally biased region" description="Basic residues" evidence="2">
    <location>
        <begin position="165"/>
        <end position="174"/>
    </location>
</feature>
<keyword evidence="1" id="KW-0732">Signal</keyword>
<evidence type="ECO:0000256" key="1">
    <source>
        <dbReference type="ARBA" id="ARBA00022729"/>
    </source>
</evidence>
<dbReference type="Proteomes" id="UP000266841">
    <property type="component" value="Unassembled WGS sequence"/>
</dbReference>
<dbReference type="InterPro" id="IPR013517">
    <property type="entry name" value="FG-GAP"/>
</dbReference>
<feature type="compositionally biased region" description="Low complexity" evidence="2">
    <location>
        <begin position="146"/>
        <end position="159"/>
    </location>
</feature>
<dbReference type="AlphaFoldDB" id="K0QZ30"/>
<sequence>PQTEKKMITLDAVSQSTGIPLFVGAFGDDDNGSASGSATVFVRSGEEWTKKVKLLAPDGAADDKFGYSVAIYGDAIVVGANEDDNHKGSNSGSAYVFAVVRPSRVKSTLNPGSVIGFEVAQFPNAKTTPGVLRGPGTGVREATNLTTQSTKSESSRSSTPAGTSHHGRRRRQWRHQAERWGGEEAKKGLDVAMRIIRWYRNSQGLPEEVQPEEIEGENLENFMNRICVLFAGTPVLFKADVNLEPGIRHFLMCILQTGFFEITAASGHSTQSNLDSYLYRMNPLRTIPAVSALQGKTDIFAKLVVPSLDALYADLAIADMVVVTSGVARLLNCMFTIYVPDYKEGGKNRVIVEISAASMLFYHPEINRIQGNIVSSALLNAARSANVQDPRYRHETPASIIAIIPSHTLRFFPSGVSRSPESSQSIASSGGSSAA</sequence>
<dbReference type="PANTHER" id="PTHR36220">
    <property type="entry name" value="UNNAMED PRODUCT"/>
    <property type="match status" value="1"/>
</dbReference>
<feature type="region of interest" description="Disordered" evidence="2">
    <location>
        <begin position="415"/>
        <end position="435"/>
    </location>
</feature>
<dbReference type="InterPro" id="IPR028994">
    <property type="entry name" value="Integrin_alpha_N"/>
</dbReference>
<feature type="region of interest" description="Disordered" evidence="2">
    <location>
        <begin position="125"/>
        <end position="177"/>
    </location>
</feature>
<dbReference type="PANTHER" id="PTHR36220:SF1">
    <property type="entry name" value="GAMMA TUBULIN COMPLEX COMPONENT C-TERMINAL DOMAIN-CONTAINING PROTEIN"/>
    <property type="match status" value="1"/>
</dbReference>
<proteinExistence type="predicted"/>
<gene>
    <name evidence="3" type="ORF">THAOC_37204</name>
</gene>
<keyword evidence="4" id="KW-1185">Reference proteome</keyword>
<accession>K0QZ30</accession>
<name>K0QZ30_THAOC</name>
<dbReference type="OrthoDB" id="56180at2759"/>
<dbReference type="Pfam" id="PF14312">
    <property type="entry name" value="FG-GAP_2"/>
    <property type="match status" value="1"/>
</dbReference>
<dbReference type="EMBL" id="AGNL01049942">
    <property type="protein sequence ID" value="EJK44270.1"/>
    <property type="molecule type" value="Genomic_DNA"/>
</dbReference>